<gene>
    <name evidence="6" type="ORF">QE412_002554</name>
</gene>
<dbReference type="SUPFAM" id="SSF52540">
    <property type="entry name" value="P-loop containing nucleoside triphosphate hydrolases"/>
    <property type="match status" value="2"/>
</dbReference>
<dbReference type="PANTHER" id="PTHR43776">
    <property type="entry name" value="TRANSPORT ATP-BINDING PROTEIN"/>
    <property type="match status" value="1"/>
</dbReference>
<dbReference type="InterPro" id="IPR003439">
    <property type="entry name" value="ABC_transporter-like_ATP-bd"/>
</dbReference>
<feature type="domain" description="ABC transporter" evidence="5">
    <location>
        <begin position="280"/>
        <end position="524"/>
    </location>
</feature>
<name>A0ABU0TWE5_MICTR</name>
<dbReference type="CDD" id="cd03257">
    <property type="entry name" value="ABC_NikE_OppD_transporters"/>
    <property type="match status" value="2"/>
</dbReference>
<dbReference type="InterPro" id="IPR027417">
    <property type="entry name" value="P-loop_NTPase"/>
</dbReference>
<feature type="domain" description="ABC transporter" evidence="5">
    <location>
        <begin position="8"/>
        <end position="256"/>
    </location>
</feature>
<evidence type="ECO:0000313" key="7">
    <source>
        <dbReference type="Proteomes" id="UP001226691"/>
    </source>
</evidence>
<dbReference type="GO" id="GO:0005524">
    <property type="term" value="F:ATP binding"/>
    <property type="evidence" value="ECO:0007669"/>
    <property type="project" value="UniProtKB-KW"/>
</dbReference>
<keyword evidence="4 6" id="KW-0067">ATP-binding</keyword>
<protein>
    <submittedName>
        <fullName evidence="6">Peptide/nickel transport system ATP-binding protein</fullName>
    </submittedName>
</protein>
<dbReference type="NCBIfam" id="NF008453">
    <property type="entry name" value="PRK11308.1"/>
    <property type="match status" value="2"/>
</dbReference>
<keyword evidence="2" id="KW-0813">Transport</keyword>
<evidence type="ECO:0000256" key="2">
    <source>
        <dbReference type="ARBA" id="ARBA00022448"/>
    </source>
</evidence>
<keyword evidence="7" id="KW-1185">Reference proteome</keyword>
<dbReference type="Proteomes" id="UP001226691">
    <property type="component" value="Unassembled WGS sequence"/>
</dbReference>
<comment type="caution">
    <text evidence="6">The sequence shown here is derived from an EMBL/GenBank/DDBJ whole genome shotgun (WGS) entry which is preliminary data.</text>
</comment>
<evidence type="ECO:0000256" key="1">
    <source>
        <dbReference type="ARBA" id="ARBA00005417"/>
    </source>
</evidence>
<dbReference type="Gene3D" id="3.40.50.300">
    <property type="entry name" value="P-loop containing nucleotide triphosphate hydrolases"/>
    <property type="match status" value="2"/>
</dbReference>
<evidence type="ECO:0000259" key="5">
    <source>
        <dbReference type="PROSITE" id="PS50893"/>
    </source>
</evidence>
<evidence type="ECO:0000256" key="4">
    <source>
        <dbReference type="ARBA" id="ARBA00022840"/>
    </source>
</evidence>
<dbReference type="InterPro" id="IPR017871">
    <property type="entry name" value="ABC_transporter-like_CS"/>
</dbReference>
<accession>A0ABU0TWE5</accession>
<dbReference type="InterPro" id="IPR050319">
    <property type="entry name" value="ABC_transp_ATP-bind"/>
</dbReference>
<proteinExistence type="inferred from homology"/>
<sequence>MTGSLLDIRGVTVDYVTDRGRHTAVRDVSLTVGPGRVTALVGESGSGKSTLGQAVLGLLPSAARVASGSIRLGDLELLGLSERRLRTLRGARIGLVPQDPTGSLNPVRTVGASIAETFRVHGDRDHAKIRRRVLELLERVGIDDPATRARQFPHELSGGMKQRVLIASAIALEPDLIVADEPTSALDVTVQKTVLDLIDNLRRESGTGVLLITHDLAVAADRADDVVVLRGGTVQETGRAADVLAHPTADYTRTLLADAPSLSSVVERRVPDATTARPLIEVEGLRREYARRGAEPFVAVDDVSFTVAAGTTHALVGESGSGKTTTGRAIAGFQRPTAGTVRVDGIDVTALSGRGLRDYRRTVQLVYQNPLASLDPRQRVGRAIEEPLRNFGLGDASARQQRVRHQLEQVALDPALASRYPAELSGGQRQRVAIARALVLDPRVVVLDEAVSALDVTVQAQILRLLARLQEELGLTYLFISHDLAVVRQIADTVSVLRRGRQVETGPVECVFSDPRSDDTRRLLAAIPGTAYNDETAHGAETEATR</sequence>
<organism evidence="6 7">
    <name type="scientific">Microbacterium trichothecenolyticum</name>
    <name type="common">Aureobacterium trichothecenolyticum</name>
    <dbReference type="NCBI Taxonomy" id="69370"/>
    <lineage>
        <taxon>Bacteria</taxon>
        <taxon>Bacillati</taxon>
        <taxon>Actinomycetota</taxon>
        <taxon>Actinomycetes</taxon>
        <taxon>Micrococcales</taxon>
        <taxon>Microbacteriaceae</taxon>
        <taxon>Microbacterium</taxon>
    </lineage>
</organism>
<keyword evidence="3" id="KW-0547">Nucleotide-binding</keyword>
<dbReference type="PANTHER" id="PTHR43776:SF7">
    <property type="entry name" value="D,D-DIPEPTIDE TRANSPORT ATP-BINDING PROTEIN DDPF-RELATED"/>
    <property type="match status" value="1"/>
</dbReference>
<dbReference type="PROSITE" id="PS50893">
    <property type="entry name" value="ABC_TRANSPORTER_2"/>
    <property type="match status" value="2"/>
</dbReference>
<dbReference type="InterPro" id="IPR003593">
    <property type="entry name" value="AAA+_ATPase"/>
</dbReference>
<dbReference type="EMBL" id="JAUTBF010000001">
    <property type="protein sequence ID" value="MDQ1123981.1"/>
    <property type="molecule type" value="Genomic_DNA"/>
</dbReference>
<dbReference type="SMART" id="SM00382">
    <property type="entry name" value="AAA"/>
    <property type="match status" value="2"/>
</dbReference>
<dbReference type="PROSITE" id="PS00211">
    <property type="entry name" value="ABC_TRANSPORTER_1"/>
    <property type="match status" value="2"/>
</dbReference>
<evidence type="ECO:0000256" key="3">
    <source>
        <dbReference type="ARBA" id="ARBA00022741"/>
    </source>
</evidence>
<dbReference type="RefSeq" id="WP_307484301.1">
    <property type="nucleotide sequence ID" value="NZ_JAUTBF010000001.1"/>
</dbReference>
<dbReference type="Pfam" id="PF00005">
    <property type="entry name" value="ABC_tran"/>
    <property type="match status" value="2"/>
</dbReference>
<evidence type="ECO:0000313" key="6">
    <source>
        <dbReference type="EMBL" id="MDQ1123981.1"/>
    </source>
</evidence>
<reference evidence="6 7" key="1">
    <citation type="submission" date="2023-07" db="EMBL/GenBank/DDBJ databases">
        <title>Functional and genomic diversity of the sorghum phyllosphere microbiome.</title>
        <authorList>
            <person name="Shade A."/>
        </authorList>
    </citation>
    <scope>NUCLEOTIDE SEQUENCE [LARGE SCALE GENOMIC DNA]</scope>
    <source>
        <strain evidence="6 7">SORGH_AS_1207</strain>
    </source>
</reference>
<dbReference type="NCBIfam" id="NF007739">
    <property type="entry name" value="PRK10419.1"/>
    <property type="match status" value="2"/>
</dbReference>
<comment type="similarity">
    <text evidence="1">Belongs to the ABC transporter superfamily.</text>
</comment>